<evidence type="ECO:0000313" key="5">
    <source>
        <dbReference type="Proteomes" id="UP000252139"/>
    </source>
</evidence>
<dbReference type="Pfam" id="PF00069">
    <property type="entry name" value="Pkinase"/>
    <property type="match status" value="1"/>
</dbReference>
<feature type="region of interest" description="Disordered" evidence="2">
    <location>
        <begin position="610"/>
        <end position="636"/>
    </location>
</feature>
<dbReference type="EMBL" id="PJQL01000288">
    <property type="protein sequence ID" value="RCH97308.1"/>
    <property type="molecule type" value="Genomic_DNA"/>
</dbReference>
<keyword evidence="1" id="KW-0175">Coiled coil</keyword>
<feature type="domain" description="Protein kinase" evidence="3">
    <location>
        <begin position="88"/>
        <end position="340"/>
    </location>
</feature>
<dbReference type="CDD" id="cd13983">
    <property type="entry name" value="STKc_WNK"/>
    <property type="match status" value="1"/>
</dbReference>
<comment type="caution">
    <text evidence="4">The sequence shown here is derived from an EMBL/GenBank/DDBJ whole genome shotgun (WGS) entry which is preliminary data.</text>
</comment>
<dbReference type="OrthoDB" id="4062651at2759"/>
<dbReference type="PROSITE" id="PS00108">
    <property type="entry name" value="PROTEIN_KINASE_ST"/>
    <property type="match status" value="1"/>
</dbReference>
<dbReference type="SUPFAM" id="SSF56112">
    <property type="entry name" value="Protein kinase-like (PK-like)"/>
    <property type="match status" value="1"/>
</dbReference>
<dbReference type="Gene3D" id="3.30.200.20">
    <property type="entry name" value="Phosphorylase Kinase, domain 1"/>
    <property type="match status" value="1"/>
</dbReference>
<dbReference type="SMART" id="SM00220">
    <property type="entry name" value="S_TKc"/>
    <property type="match status" value="1"/>
</dbReference>
<dbReference type="PANTHER" id="PTHR13902">
    <property type="entry name" value="SERINE/THREONINE-PROTEIN KINASE WNK WITH NO LYSINE -RELATED"/>
    <property type="match status" value="1"/>
</dbReference>
<dbReference type="InterPro" id="IPR050588">
    <property type="entry name" value="WNK_Ser-Thr_kinase"/>
</dbReference>
<reference evidence="4 5" key="1">
    <citation type="journal article" date="2018" name="G3 (Bethesda)">
        <title>Phylogenetic and Phylogenomic Definition of Rhizopus Species.</title>
        <authorList>
            <person name="Gryganskyi A.P."/>
            <person name="Golan J."/>
            <person name="Dolatabadi S."/>
            <person name="Mondo S."/>
            <person name="Robb S."/>
            <person name="Idnurm A."/>
            <person name="Muszewska A."/>
            <person name="Steczkiewicz K."/>
            <person name="Masonjones S."/>
            <person name="Liao H.L."/>
            <person name="Gajdeczka M.T."/>
            <person name="Anike F."/>
            <person name="Vuek A."/>
            <person name="Anishchenko I.M."/>
            <person name="Voigt K."/>
            <person name="de Hoog G.S."/>
            <person name="Smith M.E."/>
            <person name="Heitman J."/>
            <person name="Vilgalys R."/>
            <person name="Stajich J.E."/>
        </authorList>
    </citation>
    <scope>NUCLEOTIDE SEQUENCE [LARGE SCALE GENOMIC DNA]</scope>
    <source>
        <strain evidence="4 5">CBS 357.93</strain>
    </source>
</reference>
<keyword evidence="5" id="KW-1185">Reference proteome</keyword>
<gene>
    <name evidence="4" type="ORF">CU097_012337</name>
</gene>
<dbReference type="GO" id="GO:0005524">
    <property type="term" value="F:ATP binding"/>
    <property type="evidence" value="ECO:0007669"/>
    <property type="project" value="InterPro"/>
</dbReference>
<organism evidence="4 5">
    <name type="scientific">Rhizopus azygosporus</name>
    <name type="common">Rhizopus microsporus var. azygosporus</name>
    <dbReference type="NCBI Taxonomy" id="86630"/>
    <lineage>
        <taxon>Eukaryota</taxon>
        <taxon>Fungi</taxon>
        <taxon>Fungi incertae sedis</taxon>
        <taxon>Mucoromycota</taxon>
        <taxon>Mucoromycotina</taxon>
        <taxon>Mucoromycetes</taxon>
        <taxon>Mucorales</taxon>
        <taxon>Mucorineae</taxon>
        <taxon>Rhizopodaceae</taxon>
        <taxon>Rhizopus</taxon>
    </lineage>
</organism>
<dbReference type="InterPro" id="IPR008271">
    <property type="entry name" value="Ser/Thr_kinase_AS"/>
</dbReference>
<sequence length="636" mass="72643">MSSEQENSNTTNNLHVKFSTENTNEPIEYSNYYAPLQNNEVIPNDYPTRTSFRIDNPYGIHPPNEIIDQSSSRDSEKVVEISPNERYVRLNTLLGKGAYKVVYKAIDREEGYEVAWNTMQAMSNPNNKDLEHEIQILKSVRHPNIIAFHDAWYGDNEFVFITELMTSGTLREYIRKLVPLPNLKIIKRWSRQILKGLAYLHGHNPPIIHRDIKCDNIFINGAHGEVKIGDMGTAEMKLGKKYTLIGTPEFMAPEMYEEQGYSEKVDIYAFGMCLLEMATGEYPYGECKNAAQIYKKVSAGVKPACLSKVQNPEVLSVIENCLSNEDQRMSAQEILEHSFLAVEPDVVLLAADPDNVHLTLQVVFKGMDKLSVKFDFNVETDTAEEVVREMIEEQVLPERYQQHITKEINRILRDIDKPSESEQAEQVRRSVWRRESDIRNELDRTRAELTQANDKVLEIEQKCDSIESRARAAENKYREAIRTLKELEESRMSQIETDTKLDSLAHLSIQPNSTTQQPIIEDREREKLVNHILDEYSDDTDISVFVTDCALASHRGADKAQEWAKKLKNQDIMTVGDLRDLHDEDWAGIGLTVFALRALKNMLKGKRLAASSQLSQPQHTPQIPSSPPQAIHSPPS</sequence>
<feature type="compositionally biased region" description="Polar residues" evidence="2">
    <location>
        <begin position="610"/>
        <end position="623"/>
    </location>
</feature>
<dbReference type="AlphaFoldDB" id="A0A367K552"/>
<dbReference type="Proteomes" id="UP000252139">
    <property type="component" value="Unassembled WGS sequence"/>
</dbReference>
<dbReference type="GO" id="GO:0004672">
    <property type="term" value="F:protein kinase activity"/>
    <property type="evidence" value="ECO:0007669"/>
    <property type="project" value="InterPro"/>
</dbReference>
<dbReference type="InterPro" id="IPR000719">
    <property type="entry name" value="Prot_kinase_dom"/>
</dbReference>
<evidence type="ECO:0000313" key="4">
    <source>
        <dbReference type="EMBL" id="RCH97308.1"/>
    </source>
</evidence>
<evidence type="ECO:0000256" key="2">
    <source>
        <dbReference type="SAM" id="MobiDB-lite"/>
    </source>
</evidence>
<name>A0A367K552_RHIAZ</name>
<dbReference type="STRING" id="86630.A0A367K552"/>
<dbReference type="Gene3D" id="1.10.510.10">
    <property type="entry name" value="Transferase(Phosphotransferase) domain 1"/>
    <property type="match status" value="1"/>
</dbReference>
<dbReference type="PROSITE" id="PS50011">
    <property type="entry name" value="PROTEIN_KINASE_DOM"/>
    <property type="match status" value="1"/>
</dbReference>
<evidence type="ECO:0000256" key="1">
    <source>
        <dbReference type="SAM" id="Coils"/>
    </source>
</evidence>
<accession>A0A367K552</accession>
<feature type="coiled-coil region" evidence="1">
    <location>
        <begin position="435"/>
        <end position="490"/>
    </location>
</feature>
<evidence type="ECO:0000259" key="3">
    <source>
        <dbReference type="PROSITE" id="PS50011"/>
    </source>
</evidence>
<protein>
    <recommendedName>
        <fullName evidence="3">Protein kinase domain-containing protein</fullName>
    </recommendedName>
</protein>
<dbReference type="InterPro" id="IPR011009">
    <property type="entry name" value="Kinase-like_dom_sf"/>
</dbReference>
<dbReference type="FunFam" id="1.10.510.10:FF:001565">
    <property type="entry name" value="WNK protein kinase"/>
    <property type="match status" value="1"/>
</dbReference>
<proteinExistence type="predicted"/>
<dbReference type="Gene3D" id="3.10.20.90">
    <property type="entry name" value="Phosphatidylinositol 3-kinase Catalytic Subunit, Chain A, domain 1"/>
    <property type="match status" value="1"/>
</dbReference>